<evidence type="ECO:0000313" key="4">
    <source>
        <dbReference type="Proteomes" id="UP000181790"/>
    </source>
</evidence>
<organism evidence="3 4">
    <name type="scientific">Arsenicibacter rosenii</name>
    <dbReference type="NCBI Taxonomy" id="1750698"/>
    <lineage>
        <taxon>Bacteria</taxon>
        <taxon>Pseudomonadati</taxon>
        <taxon>Bacteroidota</taxon>
        <taxon>Cytophagia</taxon>
        <taxon>Cytophagales</taxon>
        <taxon>Spirosomataceae</taxon>
        <taxon>Arsenicibacter</taxon>
    </lineage>
</organism>
<sequence length="142" mass="15266">MLNNPNAADNLKPFPPGTSGNPKGRPKGPISQLLKEFGESSEIVFSVSITRGGKKASSEATISAGDDRTINELIAAKLLQMAMDGDIKAIREVLNRTEGRPHQSVTLSRGTEDGADLNGVTAENFDLFEVWLKQNQKEGGEE</sequence>
<name>A0A1S2VAW1_9BACT</name>
<keyword evidence="4" id="KW-1185">Reference proteome</keyword>
<dbReference type="EMBL" id="MORL01000033">
    <property type="protein sequence ID" value="OIN55864.1"/>
    <property type="molecule type" value="Genomic_DNA"/>
</dbReference>
<comment type="caution">
    <text evidence="3">The sequence shown here is derived from an EMBL/GenBank/DDBJ whole genome shotgun (WGS) entry which is preliminary data.</text>
</comment>
<dbReference type="InterPro" id="IPR043736">
    <property type="entry name" value="DUF5681"/>
</dbReference>
<dbReference type="RefSeq" id="WP_071506511.1">
    <property type="nucleotide sequence ID" value="NZ_MORL01000033.1"/>
</dbReference>
<gene>
    <name evidence="3" type="ORF">BLX24_27810</name>
</gene>
<protein>
    <recommendedName>
        <fullName evidence="2">DUF5681 domain-containing protein</fullName>
    </recommendedName>
</protein>
<accession>A0A1S2VAW1</accession>
<reference evidence="3 4" key="1">
    <citation type="submission" date="2016-10" db="EMBL/GenBank/DDBJ databases">
        <title>Arsenicibacter rosenii gen. nov., sp. nov., an efficient arsenic-methylating bacterium isolated from an arsenic-contaminated paddy soil.</title>
        <authorList>
            <person name="Huang K."/>
        </authorList>
    </citation>
    <scope>NUCLEOTIDE SEQUENCE [LARGE SCALE GENOMIC DNA]</scope>
    <source>
        <strain evidence="3 4">SM-1</strain>
    </source>
</reference>
<dbReference type="AlphaFoldDB" id="A0A1S2VAW1"/>
<evidence type="ECO:0000256" key="1">
    <source>
        <dbReference type="SAM" id="MobiDB-lite"/>
    </source>
</evidence>
<dbReference type="Pfam" id="PF18932">
    <property type="entry name" value="DUF5681"/>
    <property type="match status" value="1"/>
</dbReference>
<proteinExistence type="predicted"/>
<feature type="domain" description="DUF5681" evidence="2">
    <location>
        <begin position="13"/>
        <end position="100"/>
    </location>
</feature>
<evidence type="ECO:0000313" key="3">
    <source>
        <dbReference type="EMBL" id="OIN55864.1"/>
    </source>
</evidence>
<dbReference type="Proteomes" id="UP000181790">
    <property type="component" value="Unassembled WGS sequence"/>
</dbReference>
<dbReference type="OrthoDB" id="965906at2"/>
<evidence type="ECO:0000259" key="2">
    <source>
        <dbReference type="Pfam" id="PF18932"/>
    </source>
</evidence>
<feature type="region of interest" description="Disordered" evidence="1">
    <location>
        <begin position="1"/>
        <end position="31"/>
    </location>
</feature>